<sequence length="115" mass="13171">MTPDERRAYAQTMFAQHPELFPDDRRQSILNGVIEIGMTPFEARLAGGAFAYKVVADKARWPENADPLKVMWAQSMQADDSEIWMMFKNSSQYPGDSDTSFRVYFERGGAIKLRN</sequence>
<name>A0A854CLN4_XANOO</name>
<dbReference type="EMBL" id="JXEA01000079">
    <property type="protein sequence ID" value="OLG92636.1"/>
    <property type="molecule type" value="Genomic_DNA"/>
</dbReference>
<reference evidence="1" key="1">
    <citation type="submission" date="2015-01" db="EMBL/GenBank/DDBJ databases">
        <title>Population genomics of rice bacterial leaf blight strains from India.</title>
        <authorList>
            <person name="Midha S."/>
            <person name="Anil M.G."/>
            <person name="Mishra D."/>
            <person name="Brahma K."/>
            <person name="Laha G.S."/>
            <person name="Sundaram R.M."/>
            <person name="Sonti R.V."/>
            <person name="Patil P.B."/>
        </authorList>
    </citation>
    <scope>NUCLEOTIDE SEQUENCE</scope>
    <source>
        <strain evidence="1">BXO512</strain>
    </source>
</reference>
<reference evidence="2" key="2">
    <citation type="submission" date="2015-01" db="EMBL/GenBank/DDBJ databases">
        <authorList>
            <person name="Midha S."/>
            <person name="Anil M.G."/>
            <person name="Mishra D."/>
            <person name="Brahma K."/>
            <person name="Laha G.S."/>
            <person name="Sundaram R.M."/>
            <person name="Sonti R.V."/>
            <person name="Patil P.B."/>
        </authorList>
    </citation>
    <scope>NUCLEOTIDE SEQUENCE</scope>
    <source>
        <strain evidence="2">IXO792</strain>
    </source>
</reference>
<dbReference type="EMBL" id="CP047493">
    <property type="protein sequence ID" value="UXW01388.1"/>
    <property type="molecule type" value="Genomic_DNA"/>
</dbReference>
<reference evidence="2" key="3">
    <citation type="submission" date="2020-01" db="EMBL/GenBank/DDBJ databases">
        <title>Complete genome investigation of Xanthomonas oryzae strains.</title>
        <authorList>
            <person name="Kaur A."/>
            <person name="Bansal K."/>
            <person name="Patil P.B."/>
        </authorList>
    </citation>
    <scope>NUCLEOTIDE SEQUENCE</scope>
    <source>
        <strain evidence="2">IXO792</strain>
    </source>
</reference>
<accession>A0A854CLN4</accession>
<evidence type="ECO:0000313" key="2">
    <source>
        <dbReference type="EMBL" id="UXW01388.1"/>
    </source>
</evidence>
<evidence type="ECO:0000313" key="1">
    <source>
        <dbReference type="EMBL" id="OLG92636.1"/>
    </source>
</evidence>
<protein>
    <submittedName>
        <fullName evidence="1">Uncharacterized protein</fullName>
    </submittedName>
</protein>
<dbReference type="Proteomes" id="UP000187097">
    <property type="component" value="Chromosome"/>
</dbReference>
<proteinExistence type="predicted"/>
<dbReference type="AlphaFoldDB" id="A0A854CLN4"/>
<organism evidence="1">
    <name type="scientific">Xanthomonas oryzae pv. oryzae</name>
    <dbReference type="NCBI Taxonomy" id="64187"/>
    <lineage>
        <taxon>Bacteria</taxon>
        <taxon>Pseudomonadati</taxon>
        <taxon>Pseudomonadota</taxon>
        <taxon>Gammaproteobacteria</taxon>
        <taxon>Lysobacterales</taxon>
        <taxon>Lysobacteraceae</taxon>
        <taxon>Xanthomonas</taxon>
    </lineage>
</organism>
<dbReference type="RefSeq" id="WP_011408388.1">
    <property type="nucleotide sequence ID" value="NZ_CP011532.1"/>
</dbReference>
<gene>
    <name evidence="1" type="ORF">BXO512_07405</name>
    <name evidence="2" type="ORF">IXO792_10220</name>
</gene>